<protein>
    <submittedName>
        <fullName evidence="1">Uncharacterized protein</fullName>
    </submittedName>
</protein>
<sequence>MYIGHKKTKNKYQLYLVHSKRKNGKSIKEVNQYLCSIDSDDIEGADSEVLGIIVVNVREKIQKSIEKIPQSKRLLLASLGQDINMVVINKLIKVAKG</sequence>
<comment type="caution">
    <text evidence="1">The sequence shown here is derived from an EMBL/GenBank/DDBJ whole genome shotgun (WGS) entry which is preliminary data.</text>
</comment>
<accession>A0A4V2T3W0</accession>
<dbReference type="Proteomes" id="UP000295504">
    <property type="component" value="Unassembled WGS sequence"/>
</dbReference>
<gene>
    <name evidence="1" type="ORF">EDD79_101244</name>
</gene>
<organism evidence="1 2">
    <name type="scientific">Serpentinicella alkaliphila</name>
    <dbReference type="NCBI Taxonomy" id="1734049"/>
    <lineage>
        <taxon>Bacteria</taxon>
        <taxon>Bacillati</taxon>
        <taxon>Bacillota</taxon>
        <taxon>Clostridia</taxon>
        <taxon>Peptostreptococcales</taxon>
        <taxon>Natronincolaceae</taxon>
        <taxon>Serpentinicella</taxon>
    </lineage>
</organism>
<keyword evidence="2" id="KW-1185">Reference proteome</keyword>
<reference evidence="1 2" key="1">
    <citation type="submission" date="2019-03" db="EMBL/GenBank/DDBJ databases">
        <title>Genomic Encyclopedia of Type Strains, Phase IV (KMG-IV): sequencing the most valuable type-strain genomes for metagenomic binning, comparative biology and taxonomic classification.</title>
        <authorList>
            <person name="Goeker M."/>
        </authorList>
    </citation>
    <scope>NUCLEOTIDE SEQUENCE [LARGE SCALE GENOMIC DNA]</scope>
    <source>
        <strain evidence="1 2">DSM 100013</strain>
    </source>
</reference>
<proteinExistence type="predicted"/>
<name>A0A4V2T3W0_9FIRM</name>
<dbReference type="EMBL" id="SLYC01000012">
    <property type="protein sequence ID" value="TCQ02914.1"/>
    <property type="molecule type" value="Genomic_DNA"/>
</dbReference>
<dbReference type="RefSeq" id="WP_132848213.1">
    <property type="nucleotide sequence ID" value="NZ_SLYC01000012.1"/>
</dbReference>
<dbReference type="AlphaFoldDB" id="A0A4V2T3W0"/>
<evidence type="ECO:0000313" key="2">
    <source>
        <dbReference type="Proteomes" id="UP000295504"/>
    </source>
</evidence>
<evidence type="ECO:0000313" key="1">
    <source>
        <dbReference type="EMBL" id="TCQ02914.1"/>
    </source>
</evidence>